<dbReference type="EMBL" id="UINC01001658">
    <property type="protein sequence ID" value="SUZ85936.1"/>
    <property type="molecule type" value="Genomic_DNA"/>
</dbReference>
<dbReference type="GO" id="GO:0016773">
    <property type="term" value="F:phosphotransferase activity, alcohol group as acceptor"/>
    <property type="evidence" value="ECO:0007669"/>
    <property type="project" value="InterPro"/>
</dbReference>
<dbReference type="InterPro" id="IPR043129">
    <property type="entry name" value="ATPase_NBD"/>
</dbReference>
<dbReference type="GO" id="GO:0006040">
    <property type="term" value="P:amino sugar metabolic process"/>
    <property type="evidence" value="ECO:0007669"/>
    <property type="project" value="InterPro"/>
</dbReference>
<sequence>MENLFIGLMSGTSVDSIDSALVNIDRGSFELLESSSSLIKKDLKKRIFEAVNSADISNVEIEELDVELGKAFGKAANRLIQKASLNNTDISAIGSHGQTIKHAPNTIKPYSLQIGKPEEITRVTKIKTVADFRTADIQAGGQGAPLAPLFHKFIFKKDKLSEGVIINIGGICNLTYLNNLNEDIIAYDCGPGNCLIDAWNRSHSKGEFDEKGSWASSGKIIPKLLEVMLRDPFFREQPPKSTGTDYFNLSWIKQNVSNCKSIFSPEDIQATLTELTAQVIFKELKNLKAQKKKIYICGGGIHNTFLINRLEGIIENNIFSTSLLGIDPDFLEASCFAWLAKQRLDRKKFDLTKITGSRGRVLLGEVWEAS</sequence>
<dbReference type="GO" id="GO:0009254">
    <property type="term" value="P:peptidoglycan turnover"/>
    <property type="evidence" value="ECO:0007669"/>
    <property type="project" value="InterPro"/>
</dbReference>
<accession>A0A381R2H8</accession>
<proteinExistence type="inferred from homology"/>
<dbReference type="AlphaFoldDB" id="A0A381R2H8"/>
<dbReference type="SUPFAM" id="SSF53067">
    <property type="entry name" value="Actin-like ATPase domain"/>
    <property type="match status" value="1"/>
</dbReference>
<dbReference type="HAMAP" id="MF_01270">
    <property type="entry name" value="AnhMurNAc_kinase"/>
    <property type="match status" value="1"/>
</dbReference>
<reference evidence="1" key="1">
    <citation type="submission" date="2018-05" db="EMBL/GenBank/DDBJ databases">
        <authorList>
            <person name="Lanie J.A."/>
            <person name="Ng W.-L."/>
            <person name="Kazmierczak K.M."/>
            <person name="Andrzejewski T.M."/>
            <person name="Davidsen T.M."/>
            <person name="Wayne K.J."/>
            <person name="Tettelin H."/>
            <person name="Glass J.I."/>
            <person name="Rusch D."/>
            <person name="Podicherti R."/>
            <person name="Tsui H.-C.T."/>
            <person name="Winkler M.E."/>
        </authorList>
    </citation>
    <scope>NUCLEOTIDE SEQUENCE</scope>
</reference>
<dbReference type="NCBIfam" id="NF007139">
    <property type="entry name" value="PRK09585.1-3"/>
    <property type="match status" value="1"/>
</dbReference>
<gene>
    <name evidence="1" type="ORF">METZ01_LOCUS38790</name>
</gene>
<dbReference type="PANTHER" id="PTHR30605:SF0">
    <property type="entry name" value="ANHYDRO-N-ACETYLMURAMIC ACID KINASE"/>
    <property type="match status" value="1"/>
</dbReference>
<evidence type="ECO:0008006" key="2">
    <source>
        <dbReference type="Google" id="ProtNLM"/>
    </source>
</evidence>
<dbReference type="InterPro" id="IPR005338">
    <property type="entry name" value="Anhydro_N_Ac-Mur_kinase"/>
</dbReference>
<dbReference type="GO" id="GO:0005524">
    <property type="term" value="F:ATP binding"/>
    <property type="evidence" value="ECO:0007669"/>
    <property type="project" value="InterPro"/>
</dbReference>
<protein>
    <recommendedName>
        <fullName evidence="2">Anhydro-N-acetylmuramic acid kinase</fullName>
    </recommendedName>
</protein>
<organism evidence="1">
    <name type="scientific">marine metagenome</name>
    <dbReference type="NCBI Taxonomy" id="408172"/>
    <lineage>
        <taxon>unclassified sequences</taxon>
        <taxon>metagenomes</taxon>
        <taxon>ecological metagenomes</taxon>
    </lineage>
</organism>
<dbReference type="Gene3D" id="3.30.420.40">
    <property type="match status" value="2"/>
</dbReference>
<name>A0A381R2H8_9ZZZZ</name>
<dbReference type="Pfam" id="PF03702">
    <property type="entry name" value="AnmK"/>
    <property type="match status" value="1"/>
</dbReference>
<dbReference type="PANTHER" id="PTHR30605">
    <property type="entry name" value="ANHYDRO-N-ACETYLMURAMIC ACID KINASE"/>
    <property type="match status" value="1"/>
</dbReference>
<evidence type="ECO:0000313" key="1">
    <source>
        <dbReference type="EMBL" id="SUZ85936.1"/>
    </source>
</evidence>